<accession>A0ABM0M7I4</accession>
<comment type="similarity">
    <text evidence="2">Belongs to the MEI4L family.</text>
</comment>
<dbReference type="Pfam" id="PF13971">
    <property type="entry name" value="Mei4"/>
    <property type="match status" value="1"/>
</dbReference>
<evidence type="ECO:0000256" key="4">
    <source>
        <dbReference type="SAM" id="MobiDB-lite"/>
    </source>
</evidence>
<dbReference type="PANTHER" id="PTHR28575">
    <property type="entry name" value="MEIOSIS-SPECIFIC PROTEIN MEI4"/>
    <property type="match status" value="1"/>
</dbReference>
<feature type="coiled-coil region" evidence="3">
    <location>
        <begin position="47"/>
        <end position="74"/>
    </location>
</feature>
<evidence type="ECO:0000313" key="5">
    <source>
        <dbReference type="Proteomes" id="UP000694865"/>
    </source>
</evidence>
<keyword evidence="5" id="KW-1185">Reference proteome</keyword>
<keyword evidence="3" id="KW-0175">Coiled coil</keyword>
<evidence type="ECO:0000256" key="3">
    <source>
        <dbReference type="SAM" id="Coils"/>
    </source>
</evidence>
<evidence type="ECO:0000256" key="2">
    <source>
        <dbReference type="ARBA" id="ARBA00093453"/>
    </source>
</evidence>
<feature type="compositionally biased region" description="Basic and acidic residues" evidence="4">
    <location>
        <begin position="82"/>
        <end position="95"/>
    </location>
</feature>
<dbReference type="GeneID" id="102805574"/>
<dbReference type="Proteomes" id="UP000694865">
    <property type="component" value="Unplaced"/>
</dbReference>
<dbReference type="RefSeq" id="XP_006815975.1">
    <property type="nucleotide sequence ID" value="XM_006815912.1"/>
</dbReference>
<evidence type="ECO:0000313" key="6">
    <source>
        <dbReference type="RefSeq" id="XP_006815975.1"/>
    </source>
</evidence>
<dbReference type="InterPro" id="IPR025888">
    <property type="entry name" value="MEI4"/>
</dbReference>
<sequence>MEKNPSLASQDVIDESSILKLKIATAIAIIRMKPSDMTAQQYTQQLSQQMKNNNESWKKKAQRMEMELLQTRQELVKTKLGCNDKESGKDSEEIAHQSSASVFPTPPCSADNSHIQEVR</sequence>
<dbReference type="PANTHER" id="PTHR28575:SF1">
    <property type="entry name" value="MEIOSIS-SPECIFIC PROTEIN MEI4"/>
    <property type="match status" value="1"/>
</dbReference>
<protein>
    <submittedName>
        <fullName evidence="6">Meiosis-specific protein MEI4-like</fullName>
    </submittedName>
</protein>
<evidence type="ECO:0000256" key="1">
    <source>
        <dbReference type="ARBA" id="ARBA00023254"/>
    </source>
</evidence>
<reference evidence="6" key="1">
    <citation type="submission" date="2025-08" db="UniProtKB">
        <authorList>
            <consortium name="RefSeq"/>
        </authorList>
    </citation>
    <scope>IDENTIFICATION</scope>
    <source>
        <tissue evidence="6">Testes</tissue>
    </source>
</reference>
<organism evidence="5 6">
    <name type="scientific">Saccoglossus kowalevskii</name>
    <name type="common">Acorn worm</name>
    <dbReference type="NCBI Taxonomy" id="10224"/>
    <lineage>
        <taxon>Eukaryota</taxon>
        <taxon>Metazoa</taxon>
        <taxon>Hemichordata</taxon>
        <taxon>Enteropneusta</taxon>
        <taxon>Harrimaniidae</taxon>
        <taxon>Saccoglossus</taxon>
    </lineage>
</organism>
<proteinExistence type="inferred from homology"/>
<gene>
    <name evidence="6" type="primary">LOC102805574</name>
</gene>
<name>A0ABM0M7I4_SACKO</name>
<keyword evidence="1" id="KW-0469">Meiosis</keyword>
<feature type="region of interest" description="Disordered" evidence="4">
    <location>
        <begin position="82"/>
        <end position="119"/>
    </location>
</feature>